<dbReference type="InterPro" id="IPR039425">
    <property type="entry name" value="RNA_pol_sigma-70-like"/>
</dbReference>
<dbReference type="InterPro" id="IPR013325">
    <property type="entry name" value="RNA_pol_sigma_r2"/>
</dbReference>
<protein>
    <submittedName>
        <fullName evidence="8">SigE family RNA polymerase sigma factor</fullName>
    </submittedName>
</protein>
<keyword evidence="5" id="KW-0804">Transcription</keyword>
<keyword evidence="2" id="KW-0805">Transcription regulation</keyword>
<dbReference type="InterPro" id="IPR014284">
    <property type="entry name" value="RNA_pol_sigma-70_dom"/>
</dbReference>
<sequence length="173" mass="19106">MSFDEYVAARGLALSRFAYVLTGDRHQAEDLLQAALLKTYRNWDKVRRADHPDAYVRRILVTTHTSWARRLWHREHSVAELPEAATGGRLDDPADRVAERDALRRGLAGLPPRQRAVLVLRHLEGYDDAAIADVLGCSVSAVRSYASKGATRLRDVLAPPSSDPAPTTLGGAR</sequence>
<keyword evidence="3" id="KW-0731">Sigma factor</keyword>
<dbReference type="Gene3D" id="1.10.1740.10">
    <property type="match status" value="1"/>
</dbReference>
<dbReference type="InterPro" id="IPR007627">
    <property type="entry name" value="RNA_pol_sigma70_r2"/>
</dbReference>
<evidence type="ECO:0000256" key="1">
    <source>
        <dbReference type="ARBA" id="ARBA00010641"/>
    </source>
</evidence>
<dbReference type="Proteomes" id="UP000800981">
    <property type="component" value="Unassembled WGS sequence"/>
</dbReference>
<name>A0ABX0GVX1_9ACTN</name>
<dbReference type="Pfam" id="PF04542">
    <property type="entry name" value="Sigma70_r2"/>
    <property type="match status" value="1"/>
</dbReference>
<organism evidence="8 9">
    <name type="scientific">Motilibacter deserti</name>
    <dbReference type="NCBI Taxonomy" id="2714956"/>
    <lineage>
        <taxon>Bacteria</taxon>
        <taxon>Bacillati</taxon>
        <taxon>Actinomycetota</taxon>
        <taxon>Actinomycetes</taxon>
        <taxon>Motilibacterales</taxon>
        <taxon>Motilibacteraceae</taxon>
        <taxon>Motilibacter</taxon>
    </lineage>
</organism>
<evidence type="ECO:0000259" key="7">
    <source>
        <dbReference type="Pfam" id="PF08281"/>
    </source>
</evidence>
<feature type="domain" description="RNA polymerase sigma-70 region 2" evidence="6">
    <location>
        <begin position="14"/>
        <end position="72"/>
    </location>
</feature>
<evidence type="ECO:0000256" key="5">
    <source>
        <dbReference type="ARBA" id="ARBA00023163"/>
    </source>
</evidence>
<dbReference type="Pfam" id="PF08281">
    <property type="entry name" value="Sigma70_r4_2"/>
    <property type="match status" value="1"/>
</dbReference>
<dbReference type="SUPFAM" id="SSF88946">
    <property type="entry name" value="Sigma2 domain of RNA polymerase sigma factors"/>
    <property type="match status" value="1"/>
</dbReference>
<dbReference type="PANTHER" id="PTHR43133:SF50">
    <property type="entry name" value="ECF RNA POLYMERASE SIGMA FACTOR SIGM"/>
    <property type="match status" value="1"/>
</dbReference>
<evidence type="ECO:0000313" key="8">
    <source>
        <dbReference type="EMBL" id="NHC14663.1"/>
    </source>
</evidence>
<dbReference type="SUPFAM" id="SSF88659">
    <property type="entry name" value="Sigma3 and sigma4 domains of RNA polymerase sigma factors"/>
    <property type="match status" value="1"/>
</dbReference>
<comment type="similarity">
    <text evidence="1">Belongs to the sigma-70 factor family. ECF subfamily.</text>
</comment>
<dbReference type="Gene3D" id="1.10.10.10">
    <property type="entry name" value="Winged helix-like DNA-binding domain superfamily/Winged helix DNA-binding domain"/>
    <property type="match status" value="1"/>
</dbReference>
<dbReference type="PANTHER" id="PTHR43133">
    <property type="entry name" value="RNA POLYMERASE ECF-TYPE SIGMA FACTO"/>
    <property type="match status" value="1"/>
</dbReference>
<feature type="domain" description="RNA polymerase sigma factor 70 region 4 type 2" evidence="7">
    <location>
        <begin position="101"/>
        <end position="152"/>
    </location>
</feature>
<dbReference type="InterPro" id="IPR014325">
    <property type="entry name" value="RNA_pol_sigma-E_actinobac"/>
</dbReference>
<reference evidence="8 9" key="1">
    <citation type="submission" date="2020-03" db="EMBL/GenBank/DDBJ databases">
        <title>Two novel Motilibacter sp.</title>
        <authorList>
            <person name="Liu S."/>
        </authorList>
    </citation>
    <scope>NUCLEOTIDE SEQUENCE [LARGE SCALE GENOMIC DNA]</scope>
    <source>
        <strain evidence="8 9">E257</strain>
    </source>
</reference>
<dbReference type="NCBIfam" id="TIGR02937">
    <property type="entry name" value="sigma70-ECF"/>
    <property type="match status" value="1"/>
</dbReference>
<evidence type="ECO:0000256" key="4">
    <source>
        <dbReference type="ARBA" id="ARBA00023125"/>
    </source>
</evidence>
<dbReference type="InterPro" id="IPR013249">
    <property type="entry name" value="RNA_pol_sigma70_r4_t2"/>
</dbReference>
<gene>
    <name evidence="8" type="ORF">G9H71_12820</name>
</gene>
<dbReference type="EMBL" id="JAANNP010000009">
    <property type="protein sequence ID" value="NHC14663.1"/>
    <property type="molecule type" value="Genomic_DNA"/>
</dbReference>
<evidence type="ECO:0000313" key="9">
    <source>
        <dbReference type="Proteomes" id="UP000800981"/>
    </source>
</evidence>
<dbReference type="NCBIfam" id="TIGR02983">
    <property type="entry name" value="SigE-fam_strep"/>
    <property type="match status" value="1"/>
</dbReference>
<evidence type="ECO:0000256" key="3">
    <source>
        <dbReference type="ARBA" id="ARBA00023082"/>
    </source>
</evidence>
<keyword evidence="4" id="KW-0238">DNA-binding</keyword>
<comment type="caution">
    <text evidence="8">The sequence shown here is derived from an EMBL/GenBank/DDBJ whole genome shotgun (WGS) entry which is preliminary data.</text>
</comment>
<dbReference type="CDD" id="cd06171">
    <property type="entry name" value="Sigma70_r4"/>
    <property type="match status" value="1"/>
</dbReference>
<evidence type="ECO:0000256" key="2">
    <source>
        <dbReference type="ARBA" id="ARBA00023015"/>
    </source>
</evidence>
<evidence type="ECO:0000259" key="6">
    <source>
        <dbReference type="Pfam" id="PF04542"/>
    </source>
</evidence>
<dbReference type="RefSeq" id="WP_166282414.1">
    <property type="nucleotide sequence ID" value="NZ_JAANNP010000009.1"/>
</dbReference>
<keyword evidence="9" id="KW-1185">Reference proteome</keyword>
<dbReference type="InterPro" id="IPR036388">
    <property type="entry name" value="WH-like_DNA-bd_sf"/>
</dbReference>
<accession>A0ABX0GVX1</accession>
<dbReference type="InterPro" id="IPR013324">
    <property type="entry name" value="RNA_pol_sigma_r3/r4-like"/>
</dbReference>
<proteinExistence type="inferred from homology"/>